<name>A0A392NNS5_9FABA</name>
<protein>
    <submittedName>
        <fullName evidence="2">Uncharacterized protein</fullName>
    </submittedName>
</protein>
<feature type="compositionally biased region" description="Polar residues" evidence="1">
    <location>
        <begin position="86"/>
        <end position="95"/>
    </location>
</feature>
<proteinExistence type="predicted"/>
<feature type="region of interest" description="Disordered" evidence="1">
    <location>
        <begin position="69"/>
        <end position="95"/>
    </location>
</feature>
<evidence type="ECO:0000313" key="2">
    <source>
        <dbReference type="EMBL" id="MCI00135.1"/>
    </source>
</evidence>
<keyword evidence="3" id="KW-1185">Reference proteome</keyword>
<dbReference type="Proteomes" id="UP000265520">
    <property type="component" value="Unassembled WGS sequence"/>
</dbReference>
<sequence>MKGVVVLSDISESSSSGENLQAVGKVAKRRTAKKASHTVGRSTVQQVGLPVYRKLALTLKTAGRRRKVANMAKGGSKERHPAGRSCSGSQHVVHK</sequence>
<dbReference type="EMBL" id="LXQA010042328">
    <property type="protein sequence ID" value="MCI00135.1"/>
    <property type="molecule type" value="Genomic_DNA"/>
</dbReference>
<reference evidence="2 3" key="1">
    <citation type="journal article" date="2018" name="Front. Plant Sci.">
        <title>Red Clover (Trifolium pratense) and Zigzag Clover (T. medium) - A Picture of Genomic Similarities and Differences.</title>
        <authorList>
            <person name="Dluhosova J."/>
            <person name="Istvanek J."/>
            <person name="Nedelnik J."/>
            <person name="Repkova J."/>
        </authorList>
    </citation>
    <scope>NUCLEOTIDE SEQUENCE [LARGE SCALE GENOMIC DNA]</scope>
    <source>
        <strain evidence="3">cv. 10/8</strain>
        <tissue evidence="2">Leaf</tissue>
    </source>
</reference>
<evidence type="ECO:0000256" key="1">
    <source>
        <dbReference type="SAM" id="MobiDB-lite"/>
    </source>
</evidence>
<comment type="caution">
    <text evidence="2">The sequence shown here is derived from an EMBL/GenBank/DDBJ whole genome shotgun (WGS) entry which is preliminary data.</text>
</comment>
<gene>
    <name evidence="2" type="ORF">A2U01_0021152</name>
</gene>
<organism evidence="2 3">
    <name type="scientific">Trifolium medium</name>
    <dbReference type="NCBI Taxonomy" id="97028"/>
    <lineage>
        <taxon>Eukaryota</taxon>
        <taxon>Viridiplantae</taxon>
        <taxon>Streptophyta</taxon>
        <taxon>Embryophyta</taxon>
        <taxon>Tracheophyta</taxon>
        <taxon>Spermatophyta</taxon>
        <taxon>Magnoliopsida</taxon>
        <taxon>eudicotyledons</taxon>
        <taxon>Gunneridae</taxon>
        <taxon>Pentapetalae</taxon>
        <taxon>rosids</taxon>
        <taxon>fabids</taxon>
        <taxon>Fabales</taxon>
        <taxon>Fabaceae</taxon>
        <taxon>Papilionoideae</taxon>
        <taxon>50 kb inversion clade</taxon>
        <taxon>NPAAA clade</taxon>
        <taxon>Hologalegina</taxon>
        <taxon>IRL clade</taxon>
        <taxon>Trifolieae</taxon>
        <taxon>Trifolium</taxon>
    </lineage>
</organism>
<evidence type="ECO:0000313" key="3">
    <source>
        <dbReference type="Proteomes" id="UP000265520"/>
    </source>
</evidence>
<accession>A0A392NNS5</accession>
<dbReference type="AlphaFoldDB" id="A0A392NNS5"/>